<protein>
    <recommendedName>
        <fullName evidence="2">HTH cro/C1-type domain-containing protein</fullName>
    </recommendedName>
</protein>
<comment type="caution">
    <text evidence="1">The sequence shown here is derived from an EMBL/GenBank/DDBJ whole genome shotgun (WGS) entry which is preliminary data.</text>
</comment>
<dbReference type="AlphaFoldDB" id="X1GUK0"/>
<evidence type="ECO:0000313" key="1">
    <source>
        <dbReference type="EMBL" id="GAH60847.1"/>
    </source>
</evidence>
<name>X1GUK0_9ZZZZ</name>
<gene>
    <name evidence="1" type="ORF">S03H2_29074</name>
</gene>
<proteinExistence type="predicted"/>
<reference evidence="1" key="1">
    <citation type="journal article" date="2014" name="Front. Microbiol.">
        <title>High frequency of phylogenetically diverse reductive dehalogenase-homologous genes in deep subseafloor sedimentary metagenomes.</title>
        <authorList>
            <person name="Kawai M."/>
            <person name="Futagami T."/>
            <person name="Toyoda A."/>
            <person name="Takaki Y."/>
            <person name="Nishi S."/>
            <person name="Hori S."/>
            <person name="Arai W."/>
            <person name="Tsubouchi T."/>
            <person name="Morono Y."/>
            <person name="Uchiyama I."/>
            <person name="Ito T."/>
            <person name="Fujiyama A."/>
            <person name="Inagaki F."/>
            <person name="Takami H."/>
        </authorList>
    </citation>
    <scope>NUCLEOTIDE SEQUENCE</scope>
    <source>
        <strain evidence="1">Expedition CK06-06</strain>
    </source>
</reference>
<organism evidence="1">
    <name type="scientific">marine sediment metagenome</name>
    <dbReference type="NCBI Taxonomy" id="412755"/>
    <lineage>
        <taxon>unclassified sequences</taxon>
        <taxon>metagenomes</taxon>
        <taxon>ecological metagenomes</taxon>
    </lineage>
</organism>
<dbReference type="EMBL" id="BARU01017537">
    <property type="protein sequence ID" value="GAH60847.1"/>
    <property type="molecule type" value="Genomic_DNA"/>
</dbReference>
<sequence length="69" mass="7852">MELRTRIFDLYYGKYGGLGELAEAMGIARSQVYRVRKGERRVNGKFIVGAVKAFPGYKLDDLFYVGGKR</sequence>
<accession>X1GUK0</accession>
<evidence type="ECO:0008006" key="2">
    <source>
        <dbReference type="Google" id="ProtNLM"/>
    </source>
</evidence>